<evidence type="ECO:0000313" key="2">
    <source>
        <dbReference type="EMBL" id="HGQ64064.1"/>
    </source>
</evidence>
<protein>
    <submittedName>
        <fullName evidence="2">YkgJ family cysteine cluster protein</fullName>
    </submittedName>
</protein>
<comment type="caution">
    <text evidence="2">The sequence shown here is derived from an EMBL/GenBank/DDBJ whole genome shotgun (WGS) entry which is preliminary data.</text>
</comment>
<evidence type="ECO:0000313" key="1">
    <source>
        <dbReference type="EMBL" id="HGQ35780.1"/>
    </source>
</evidence>
<dbReference type="InterPro" id="IPR005358">
    <property type="entry name" value="Puta_zinc/iron-chelating_dom"/>
</dbReference>
<accession>A0A7C4JIW2</accession>
<dbReference type="Pfam" id="PF03692">
    <property type="entry name" value="CxxCxxCC"/>
    <property type="match status" value="1"/>
</dbReference>
<dbReference type="EMBL" id="DTBD01000017">
    <property type="protein sequence ID" value="HGQ64064.1"/>
    <property type="molecule type" value="Genomic_DNA"/>
</dbReference>
<proteinExistence type="predicted"/>
<reference evidence="2" key="1">
    <citation type="journal article" date="2020" name="mSystems">
        <title>Genome- and Community-Level Interaction Insights into Carbon Utilization and Element Cycling Functions of Hydrothermarchaeota in Hydrothermal Sediment.</title>
        <authorList>
            <person name="Zhou Z."/>
            <person name="Liu Y."/>
            <person name="Xu W."/>
            <person name="Pan J."/>
            <person name="Luo Z.H."/>
            <person name="Li M."/>
        </authorList>
    </citation>
    <scope>NUCLEOTIDE SEQUENCE [LARGE SCALE GENOMIC DNA]</scope>
    <source>
        <strain evidence="2">SpSt-637</strain>
        <strain evidence="1">SpSt-667</strain>
    </source>
</reference>
<dbReference type="EMBL" id="DTCK01000021">
    <property type="protein sequence ID" value="HGQ35780.1"/>
    <property type="molecule type" value="Genomic_DNA"/>
</dbReference>
<gene>
    <name evidence="2" type="ORF">ENU08_02315</name>
    <name evidence="1" type="ORF">ENU41_03775</name>
</gene>
<name>A0A7C4JIW2_9CREN</name>
<sequence>MIYTMSGSNTTFTNLSRLEIHRLTKEALKGSIEALKMVLNFLTRFEIRSFKVIAYLIVYQTVMNLDLELGNDCEKCGGTCCKSGPEIPLYSFDLEELKNVDSLSISKAIKCSSGYCYLLRPCVFQVEWRCLIHRYKPYACLSYPFTSEEVQYSVISNPRNIPPLPIIPDTCIAAKKVWIKIYSKIEEFKEKHRRAPEPLEVLRLMQTTT</sequence>
<organism evidence="2">
    <name type="scientific">Ignisphaera aggregans</name>
    <dbReference type="NCBI Taxonomy" id="334771"/>
    <lineage>
        <taxon>Archaea</taxon>
        <taxon>Thermoproteota</taxon>
        <taxon>Thermoprotei</taxon>
        <taxon>Desulfurococcales</taxon>
        <taxon>Desulfurococcaceae</taxon>
        <taxon>Ignisphaera</taxon>
    </lineage>
</organism>
<dbReference type="AlphaFoldDB" id="A0A7C4JIW2"/>